<keyword evidence="2" id="KW-1003">Cell membrane</keyword>
<reference evidence="8" key="1">
    <citation type="submission" date="2020-05" db="EMBL/GenBank/DDBJ databases">
        <authorList>
            <person name="Chiriac C."/>
            <person name="Salcher M."/>
            <person name="Ghai R."/>
            <person name="Kavagutti S V."/>
        </authorList>
    </citation>
    <scope>NUCLEOTIDE SEQUENCE</scope>
</reference>
<keyword evidence="4 6" id="KW-1133">Transmembrane helix</keyword>
<dbReference type="GO" id="GO:0005886">
    <property type="term" value="C:plasma membrane"/>
    <property type="evidence" value="ECO:0007669"/>
    <property type="project" value="UniProtKB-SubCell"/>
</dbReference>
<evidence type="ECO:0000256" key="4">
    <source>
        <dbReference type="ARBA" id="ARBA00022989"/>
    </source>
</evidence>
<sequence>MNDPSSLFTSQLSGGAPEVAVTRHMLLRGLVAAPLLILIAGFIWGADGAVSSAFGCALVMVNFALAAALISTTARISLALMMGAVLFGYLIRLGIIFAAVVLVRDMSWISLPALGCTIIVTHLGLLFWELRHVSASLAYPGLKPSSGGEANTSS</sequence>
<evidence type="ECO:0000256" key="1">
    <source>
        <dbReference type="ARBA" id="ARBA00004651"/>
    </source>
</evidence>
<accession>A0A6J7UIX1</accession>
<feature type="transmembrane region" description="Helical" evidence="6">
    <location>
        <begin position="78"/>
        <end position="102"/>
    </location>
</feature>
<dbReference type="AlphaFoldDB" id="A0A6J7UIX1"/>
<gene>
    <name evidence="7" type="ORF">UFOPK4098_01070</name>
    <name evidence="8" type="ORF">UFOPK4347_00891</name>
</gene>
<evidence type="ECO:0000313" key="8">
    <source>
        <dbReference type="EMBL" id="CAB5065242.1"/>
    </source>
</evidence>
<organism evidence="8">
    <name type="scientific">freshwater metagenome</name>
    <dbReference type="NCBI Taxonomy" id="449393"/>
    <lineage>
        <taxon>unclassified sequences</taxon>
        <taxon>metagenomes</taxon>
        <taxon>ecological metagenomes</taxon>
    </lineage>
</organism>
<evidence type="ECO:0000256" key="3">
    <source>
        <dbReference type="ARBA" id="ARBA00022692"/>
    </source>
</evidence>
<evidence type="ECO:0000313" key="7">
    <source>
        <dbReference type="EMBL" id="CAB5024820.1"/>
    </source>
</evidence>
<dbReference type="EMBL" id="CAFBPN010000060">
    <property type="protein sequence ID" value="CAB5024820.1"/>
    <property type="molecule type" value="Genomic_DNA"/>
</dbReference>
<dbReference type="EMBL" id="CAFBQU010000019">
    <property type="protein sequence ID" value="CAB5065242.1"/>
    <property type="molecule type" value="Genomic_DNA"/>
</dbReference>
<dbReference type="Pfam" id="PF03899">
    <property type="entry name" value="ATP-synt_I"/>
    <property type="match status" value="1"/>
</dbReference>
<name>A0A6J7UIX1_9ZZZZ</name>
<keyword evidence="5 6" id="KW-0472">Membrane</keyword>
<comment type="subcellular location">
    <subcellularLocation>
        <location evidence="1">Cell membrane</location>
        <topology evidence="1">Multi-pass membrane protein</topology>
    </subcellularLocation>
</comment>
<evidence type="ECO:0000256" key="2">
    <source>
        <dbReference type="ARBA" id="ARBA00022475"/>
    </source>
</evidence>
<feature type="transmembrane region" description="Helical" evidence="6">
    <location>
        <begin position="108"/>
        <end position="128"/>
    </location>
</feature>
<evidence type="ECO:0000256" key="5">
    <source>
        <dbReference type="ARBA" id="ARBA00023136"/>
    </source>
</evidence>
<evidence type="ECO:0000256" key="6">
    <source>
        <dbReference type="SAM" id="Phobius"/>
    </source>
</evidence>
<keyword evidence="3 6" id="KW-0812">Transmembrane</keyword>
<dbReference type="InterPro" id="IPR005598">
    <property type="entry name" value="ATP_synth_I"/>
</dbReference>
<feature type="transmembrane region" description="Helical" evidence="6">
    <location>
        <begin position="26"/>
        <end position="46"/>
    </location>
</feature>
<proteinExistence type="predicted"/>
<feature type="transmembrane region" description="Helical" evidence="6">
    <location>
        <begin position="52"/>
        <end position="71"/>
    </location>
</feature>
<protein>
    <submittedName>
        <fullName evidence="8">Unannotated protein</fullName>
    </submittedName>
</protein>